<sequence length="255" mass="27684">MDWVLGKVVDQSNCEASLGNTKITDLVFADDAVIFAESLEVLVMALEALHEEAKPLGLEVSWLKTKVQSKPVVPHATDPARSGIPEGSRMTVRRVCWQEYCCDGGCGAGQQHEGREQLDQSASGVGRHRCDGKNHLEAGSSGYIGRAVKIPRKEESVHLISRMTEKSSTDFQNKSIQDYSRLQKHSGNKGYPQLLVQLMTVKAPRCVIGCVLVTALQGTYQEMELFSTCSAVASEGSWAGSGDDGVTGVDRFSVH</sequence>
<keyword evidence="2" id="KW-1185">Reference proteome</keyword>
<dbReference type="AlphaFoldDB" id="A0A8J4XWG4"/>
<protein>
    <recommendedName>
        <fullName evidence="3">Reverse transcriptase domain-containing protein</fullName>
    </recommendedName>
</protein>
<evidence type="ECO:0000313" key="1">
    <source>
        <dbReference type="EMBL" id="KAG0714672.1"/>
    </source>
</evidence>
<proteinExistence type="predicted"/>
<comment type="caution">
    <text evidence="1">The sequence shown here is derived from an EMBL/GenBank/DDBJ whole genome shotgun (WGS) entry which is preliminary data.</text>
</comment>
<organism evidence="1 2">
    <name type="scientific">Chionoecetes opilio</name>
    <name type="common">Atlantic snow crab</name>
    <name type="synonym">Cancer opilio</name>
    <dbReference type="NCBI Taxonomy" id="41210"/>
    <lineage>
        <taxon>Eukaryota</taxon>
        <taxon>Metazoa</taxon>
        <taxon>Ecdysozoa</taxon>
        <taxon>Arthropoda</taxon>
        <taxon>Crustacea</taxon>
        <taxon>Multicrustacea</taxon>
        <taxon>Malacostraca</taxon>
        <taxon>Eumalacostraca</taxon>
        <taxon>Eucarida</taxon>
        <taxon>Decapoda</taxon>
        <taxon>Pleocyemata</taxon>
        <taxon>Brachyura</taxon>
        <taxon>Eubrachyura</taxon>
        <taxon>Majoidea</taxon>
        <taxon>Majidae</taxon>
        <taxon>Chionoecetes</taxon>
    </lineage>
</organism>
<evidence type="ECO:0008006" key="3">
    <source>
        <dbReference type="Google" id="ProtNLM"/>
    </source>
</evidence>
<gene>
    <name evidence="1" type="ORF">GWK47_013640</name>
</gene>
<accession>A0A8J4XWG4</accession>
<dbReference type="EMBL" id="JACEEZ010020335">
    <property type="protein sequence ID" value="KAG0714672.1"/>
    <property type="molecule type" value="Genomic_DNA"/>
</dbReference>
<dbReference type="OrthoDB" id="7480412at2759"/>
<evidence type="ECO:0000313" key="2">
    <source>
        <dbReference type="Proteomes" id="UP000770661"/>
    </source>
</evidence>
<name>A0A8J4XWG4_CHIOP</name>
<reference evidence="1" key="1">
    <citation type="submission" date="2020-07" db="EMBL/GenBank/DDBJ databases">
        <title>The High-quality genome of the commercially important snow crab, Chionoecetes opilio.</title>
        <authorList>
            <person name="Jeong J.-H."/>
            <person name="Ryu S."/>
        </authorList>
    </citation>
    <scope>NUCLEOTIDE SEQUENCE</scope>
    <source>
        <strain evidence="1">MADBK_172401_WGS</strain>
        <tissue evidence="1">Digestive gland</tissue>
    </source>
</reference>
<dbReference type="Proteomes" id="UP000770661">
    <property type="component" value="Unassembled WGS sequence"/>
</dbReference>